<dbReference type="Gene3D" id="3.30.70.3090">
    <property type="entry name" value="ORF SCO4226, nickel-binding ferredoxin-like monomer"/>
    <property type="match status" value="1"/>
</dbReference>
<sequence length="180" mass="20246">MSKLYLVEFTPEAEASKETAESIIESAHKALEGLDAEVIETQVTSDFKIIYAILEADNPAVFAQSYKDTFRGVAGLEGPDEVRLVGADLEDIKKLKTSAEYLIEWDIPAEITMDQYLARKKQNSPNYAKVPEVSFLRTYVREDTAKCLCFYDAPDEEALKRARAAVNTPIDRIFKLNEAK</sequence>
<accession>A0A917MW77</accession>
<dbReference type="EMBL" id="BMDC01000003">
    <property type="protein sequence ID" value="GGH64398.1"/>
    <property type="molecule type" value="Genomic_DNA"/>
</dbReference>
<keyword evidence="2" id="KW-1185">Reference proteome</keyword>
<organism evidence="1 2">
    <name type="scientific">Rothia aerolata</name>
    <dbReference type="NCBI Taxonomy" id="1812262"/>
    <lineage>
        <taxon>Bacteria</taxon>
        <taxon>Bacillati</taxon>
        <taxon>Actinomycetota</taxon>
        <taxon>Actinomycetes</taxon>
        <taxon>Micrococcales</taxon>
        <taxon>Micrococcaceae</taxon>
        <taxon>Rothia</taxon>
    </lineage>
</organism>
<protein>
    <recommendedName>
        <fullName evidence="3">DUF4242 domain-containing protein</fullName>
    </recommendedName>
</protein>
<dbReference type="InterPro" id="IPR042557">
    <property type="entry name" value="SCO4226"/>
</dbReference>
<evidence type="ECO:0008006" key="3">
    <source>
        <dbReference type="Google" id="ProtNLM"/>
    </source>
</evidence>
<dbReference type="Proteomes" id="UP000600171">
    <property type="component" value="Unassembled WGS sequence"/>
</dbReference>
<evidence type="ECO:0000313" key="2">
    <source>
        <dbReference type="Proteomes" id="UP000600171"/>
    </source>
</evidence>
<evidence type="ECO:0000313" key="1">
    <source>
        <dbReference type="EMBL" id="GGH64398.1"/>
    </source>
</evidence>
<reference evidence="1 2" key="1">
    <citation type="journal article" date="2014" name="Int. J. Syst. Evol. Microbiol.">
        <title>Complete genome sequence of Corynebacterium casei LMG S-19264T (=DSM 44701T), isolated from a smear-ripened cheese.</title>
        <authorList>
            <consortium name="US DOE Joint Genome Institute (JGI-PGF)"/>
            <person name="Walter F."/>
            <person name="Albersmeier A."/>
            <person name="Kalinowski J."/>
            <person name="Ruckert C."/>
        </authorList>
    </citation>
    <scope>NUCLEOTIDE SEQUENCE [LARGE SCALE GENOMIC DNA]</scope>
    <source>
        <strain evidence="1 2">CCM 8669</strain>
    </source>
</reference>
<proteinExistence type="predicted"/>
<dbReference type="AlphaFoldDB" id="A0A917MW77"/>
<name>A0A917MW77_9MICC</name>
<dbReference type="InterPro" id="IPR025336">
    <property type="entry name" value="SCO4226-like"/>
</dbReference>
<gene>
    <name evidence="1" type="ORF">GCM10007359_16660</name>
</gene>
<dbReference type="Pfam" id="PF14026">
    <property type="entry name" value="SCO4226-like"/>
    <property type="match status" value="1"/>
</dbReference>
<comment type="caution">
    <text evidence="1">The sequence shown here is derived from an EMBL/GenBank/DDBJ whole genome shotgun (WGS) entry which is preliminary data.</text>
</comment>
<dbReference type="RefSeq" id="WP_188359919.1">
    <property type="nucleotide sequence ID" value="NZ_BMDC01000003.1"/>
</dbReference>